<feature type="compositionally biased region" description="Basic and acidic residues" evidence="2">
    <location>
        <begin position="419"/>
        <end position="436"/>
    </location>
</feature>
<feature type="domain" description="MobA/VirD2-like nuclease" evidence="3">
    <location>
        <begin position="55"/>
        <end position="148"/>
    </location>
</feature>
<dbReference type="InterPro" id="IPR005094">
    <property type="entry name" value="Endonuclease_MobA/VirD2"/>
</dbReference>
<evidence type="ECO:0000256" key="1">
    <source>
        <dbReference type="SAM" id="Coils"/>
    </source>
</evidence>
<proteinExistence type="predicted"/>
<evidence type="ECO:0000259" key="3">
    <source>
        <dbReference type="Pfam" id="PF03432"/>
    </source>
</evidence>
<accession>A0A3N0BEB9</accession>
<dbReference type="RefSeq" id="WP_123191826.1">
    <property type="nucleotide sequence ID" value="NZ_QICD01000006.1"/>
</dbReference>
<name>A0A3N0BEB9_9ACTN</name>
<feature type="coiled-coil region" evidence="1">
    <location>
        <begin position="355"/>
        <end position="382"/>
    </location>
</feature>
<evidence type="ECO:0000313" key="4">
    <source>
        <dbReference type="EMBL" id="RNL46020.1"/>
    </source>
</evidence>
<dbReference type="OrthoDB" id="3192856at2"/>
<protein>
    <submittedName>
        <fullName evidence="4">Relaxase</fullName>
    </submittedName>
</protein>
<sequence length="436" mass="49853">MPIIKPISGHTNTQRIASYLEKDGRALARDFFNLSWDEREMEGYDPDLKGDVRWADEMDRTREAFGNDQPHGGRPARTFKHYVISPDPKDDIGLEELQKLARVWVEQNFGDYQVAIIYHDDNEHGIPHAHVVVNNTNLATGLRLQDPFPRELNHDLQDIAMKQGLAFLSDDDPEADGFVRLAQKDAESAVPVRTRQDVFLSRAERRVLESGEYSWVNDIRSRVSMAKSLARNEAEFRQILDMLDVDVRDNSAKAKRADWIYSLRDQQTLRVGGELLGYTYGKEALQSRFARKNVARPGEDVSKDCMRIAMHATQINDLAELHSLACALETTSRFGITAMADFEVRIESAERKVAFQKTPAELQKLQQTIRQLEEARDFMGEKKLLPQQRSKPAKKKLNAAQKAAVAKRDKQAKTASSDSRGRSRRDIQQNRDQRHR</sequence>
<dbReference type="Proteomes" id="UP000278632">
    <property type="component" value="Unassembled WGS sequence"/>
</dbReference>
<gene>
    <name evidence="4" type="ORF">DMP08_04750</name>
</gene>
<evidence type="ECO:0000313" key="5">
    <source>
        <dbReference type="Proteomes" id="UP000278632"/>
    </source>
</evidence>
<dbReference type="AlphaFoldDB" id="A0A3N0BEB9"/>
<dbReference type="Pfam" id="PF03432">
    <property type="entry name" value="Relaxase"/>
    <property type="match status" value="1"/>
</dbReference>
<comment type="caution">
    <text evidence="4">The sequence shown here is derived from an EMBL/GenBank/DDBJ whole genome shotgun (WGS) entry which is preliminary data.</text>
</comment>
<dbReference type="EMBL" id="QICD01000006">
    <property type="protein sequence ID" value="RNL46020.1"/>
    <property type="molecule type" value="Genomic_DNA"/>
</dbReference>
<evidence type="ECO:0000256" key="2">
    <source>
        <dbReference type="SAM" id="MobiDB-lite"/>
    </source>
</evidence>
<keyword evidence="5" id="KW-1185">Reference proteome</keyword>
<feature type="region of interest" description="Disordered" evidence="2">
    <location>
        <begin position="382"/>
        <end position="436"/>
    </location>
</feature>
<keyword evidence="1" id="KW-0175">Coiled coil</keyword>
<organism evidence="4 5">
    <name type="scientific">Paraeggerthella hongkongensis</name>
    <dbReference type="NCBI Taxonomy" id="230658"/>
    <lineage>
        <taxon>Bacteria</taxon>
        <taxon>Bacillati</taxon>
        <taxon>Actinomycetota</taxon>
        <taxon>Coriobacteriia</taxon>
        <taxon>Eggerthellales</taxon>
        <taxon>Eggerthellaceae</taxon>
        <taxon>Paraeggerthella</taxon>
    </lineage>
</organism>
<reference evidence="5" key="1">
    <citation type="submission" date="2018-05" db="EMBL/GenBank/DDBJ databases">
        <title>Genome Sequencing of selected type strains of the family Eggerthellaceae.</title>
        <authorList>
            <person name="Danylec N."/>
            <person name="Stoll D.A."/>
            <person name="Doetsch A."/>
            <person name="Huch M."/>
        </authorList>
    </citation>
    <scope>NUCLEOTIDE SEQUENCE [LARGE SCALE GENOMIC DNA]</scope>
    <source>
        <strain evidence="5">DSM 16106</strain>
    </source>
</reference>